<organism evidence="1">
    <name type="scientific">Haptolina ericina</name>
    <dbReference type="NCBI Taxonomy" id="156174"/>
    <lineage>
        <taxon>Eukaryota</taxon>
        <taxon>Haptista</taxon>
        <taxon>Haptophyta</taxon>
        <taxon>Prymnesiophyceae</taxon>
        <taxon>Prymnesiales</taxon>
        <taxon>Prymnesiaceae</taxon>
        <taxon>Haptolina</taxon>
    </lineage>
</organism>
<evidence type="ECO:0000313" key="1">
    <source>
        <dbReference type="EMBL" id="CAE0127317.1"/>
    </source>
</evidence>
<dbReference type="EMBL" id="HBHX01047927">
    <property type="protein sequence ID" value="CAE0127317.1"/>
    <property type="molecule type" value="Transcribed_RNA"/>
</dbReference>
<proteinExistence type="predicted"/>
<gene>
    <name evidence="1" type="ORF">HERI1096_LOCUS26548</name>
</gene>
<name>A0A7S3BAN7_9EUKA</name>
<reference evidence="1" key="1">
    <citation type="submission" date="2021-01" db="EMBL/GenBank/DDBJ databases">
        <authorList>
            <person name="Corre E."/>
            <person name="Pelletier E."/>
            <person name="Niang G."/>
            <person name="Scheremetjew M."/>
            <person name="Finn R."/>
            <person name="Kale V."/>
            <person name="Holt S."/>
            <person name="Cochrane G."/>
            <person name="Meng A."/>
            <person name="Brown T."/>
            <person name="Cohen L."/>
        </authorList>
    </citation>
    <scope>NUCLEOTIDE SEQUENCE</scope>
    <source>
        <strain evidence="1">CCMP281</strain>
    </source>
</reference>
<accession>A0A7S3BAN7</accession>
<sequence length="183" mass="19644">MHSHSTDPATSLLLIRSLEVATECSRRATHSDGATGSMSSEGFRAAVDDLCGTIKLAAPAADKLSRLMDTCGSQGRLDATQFERAFRFILTSAKKQLEQEAAVAHTAMVQAQEEVAALAGRIRWQAWLAAHEGATAVYIVAFSGGSDEDPPRMYAELHYTSAAAKERAFNCMRGTTGIALSHR</sequence>
<protein>
    <submittedName>
        <fullName evidence="1">Uncharacterized protein</fullName>
    </submittedName>
</protein>
<dbReference type="AlphaFoldDB" id="A0A7S3BAN7"/>